<gene>
    <name evidence="1" type="ORF">PoB_006169800</name>
</gene>
<comment type="caution">
    <text evidence="1">The sequence shown here is derived from an EMBL/GenBank/DDBJ whole genome shotgun (WGS) entry which is preliminary data.</text>
</comment>
<protein>
    <submittedName>
        <fullName evidence="1">Uncharacterized protein</fullName>
    </submittedName>
</protein>
<organism evidence="1 2">
    <name type="scientific">Plakobranchus ocellatus</name>
    <dbReference type="NCBI Taxonomy" id="259542"/>
    <lineage>
        <taxon>Eukaryota</taxon>
        <taxon>Metazoa</taxon>
        <taxon>Spiralia</taxon>
        <taxon>Lophotrochozoa</taxon>
        <taxon>Mollusca</taxon>
        <taxon>Gastropoda</taxon>
        <taxon>Heterobranchia</taxon>
        <taxon>Euthyneura</taxon>
        <taxon>Panpulmonata</taxon>
        <taxon>Sacoglossa</taxon>
        <taxon>Placobranchoidea</taxon>
        <taxon>Plakobranchidae</taxon>
        <taxon>Plakobranchus</taxon>
    </lineage>
</organism>
<reference evidence="1 2" key="1">
    <citation type="journal article" date="2021" name="Elife">
        <title>Chloroplast acquisition without the gene transfer in kleptoplastic sea slugs, Plakobranchus ocellatus.</title>
        <authorList>
            <person name="Maeda T."/>
            <person name="Takahashi S."/>
            <person name="Yoshida T."/>
            <person name="Shimamura S."/>
            <person name="Takaki Y."/>
            <person name="Nagai Y."/>
            <person name="Toyoda A."/>
            <person name="Suzuki Y."/>
            <person name="Arimoto A."/>
            <person name="Ishii H."/>
            <person name="Satoh N."/>
            <person name="Nishiyama T."/>
            <person name="Hasebe M."/>
            <person name="Maruyama T."/>
            <person name="Minagawa J."/>
            <person name="Obokata J."/>
            <person name="Shigenobu S."/>
        </authorList>
    </citation>
    <scope>NUCLEOTIDE SEQUENCE [LARGE SCALE GENOMIC DNA]</scope>
</reference>
<dbReference type="EMBL" id="BLXT01006975">
    <property type="protein sequence ID" value="GFO35193.1"/>
    <property type="molecule type" value="Genomic_DNA"/>
</dbReference>
<accession>A0AAV4CTJ1</accession>
<dbReference type="AlphaFoldDB" id="A0AAV4CTJ1"/>
<dbReference type="Proteomes" id="UP000735302">
    <property type="component" value="Unassembled WGS sequence"/>
</dbReference>
<keyword evidence="2" id="KW-1185">Reference proteome</keyword>
<sequence length="77" mass="8818">MDITAGIVETNRDVRVDTKNKTALIATTMDIQGGNRLHTDKTIEEVDNLGEETTMEEKTTIEEKIFIKEIRKDSREH</sequence>
<evidence type="ECO:0000313" key="1">
    <source>
        <dbReference type="EMBL" id="GFO35193.1"/>
    </source>
</evidence>
<name>A0AAV4CTJ1_9GAST</name>
<evidence type="ECO:0000313" key="2">
    <source>
        <dbReference type="Proteomes" id="UP000735302"/>
    </source>
</evidence>
<proteinExistence type="predicted"/>